<dbReference type="SMART" id="SM00382">
    <property type="entry name" value="AAA"/>
    <property type="match status" value="1"/>
</dbReference>
<dbReference type="InterPro" id="IPR027417">
    <property type="entry name" value="P-loop_NTPase"/>
</dbReference>
<dbReference type="InterPro" id="IPR003593">
    <property type="entry name" value="AAA+_ATPase"/>
</dbReference>
<dbReference type="GO" id="GO:0005886">
    <property type="term" value="C:plasma membrane"/>
    <property type="evidence" value="ECO:0007669"/>
    <property type="project" value="TreeGrafter"/>
</dbReference>
<dbReference type="GO" id="GO:0005524">
    <property type="term" value="F:ATP binding"/>
    <property type="evidence" value="ECO:0007669"/>
    <property type="project" value="UniProtKB-KW"/>
</dbReference>
<dbReference type="InterPro" id="IPR037257">
    <property type="entry name" value="T2SS_E_N_sf"/>
</dbReference>
<evidence type="ECO:0000313" key="6">
    <source>
        <dbReference type="Proteomes" id="UP000295531"/>
    </source>
</evidence>
<dbReference type="PROSITE" id="PS00662">
    <property type="entry name" value="T2SP_E"/>
    <property type="match status" value="1"/>
</dbReference>
<keyword evidence="3" id="KW-0067">ATP-binding</keyword>
<accession>A0A4V3CQ14</accession>
<dbReference type="EMBL" id="SNXI01000002">
    <property type="protein sequence ID" value="TDP40230.1"/>
    <property type="molecule type" value="Genomic_DNA"/>
</dbReference>
<evidence type="ECO:0000313" key="5">
    <source>
        <dbReference type="EMBL" id="TDP40230.1"/>
    </source>
</evidence>
<dbReference type="PANTHER" id="PTHR30258">
    <property type="entry name" value="TYPE II SECRETION SYSTEM PROTEIN GSPE-RELATED"/>
    <property type="match status" value="1"/>
</dbReference>
<comment type="similarity">
    <text evidence="1">Belongs to the GSP E family.</text>
</comment>
<dbReference type="RefSeq" id="WP_133538692.1">
    <property type="nucleotide sequence ID" value="NZ_SNXI01000002.1"/>
</dbReference>
<evidence type="ECO:0000256" key="2">
    <source>
        <dbReference type="ARBA" id="ARBA00022741"/>
    </source>
</evidence>
<evidence type="ECO:0000256" key="1">
    <source>
        <dbReference type="ARBA" id="ARBA00006611"/>
    </source>
</evidence>
<dbReference type="PANTHER" id="PTHR30258:SF1">
    <property type="entry name" value="PROTEIN TRANSPORT PROTEIN HOFB HOMOLOG"/>
    <property type="match status" value="1"/>
</dbReference>
<dbReference type="OrthoDB" id="9804785at2"/>
<keyword evidence="6" id="KW-1185">Reference proteome</keyword>
<evidence type="ECO:0000256" key="3">
    <source>
        <dbReference type="ARBA" id="ARBA00022840"/>
    </source>
</evidence>
<dbReference type="InterPro" id="IPR007831">
    <property type="entry name" value="T2SS_GspE_N"/>
</dbReference>
<dbReference type="Pfam" id="PF00437">
    <property type="entry name" value="T2SSE"/>
    <property type="match status" value="1"/>
</dbReference>
<dbReference type="InterPro" id="IPR001482">
    <property type="entry name" value="T2SS/T4SS_dom"/>
</dbReference>
<dbReference type="SUPFAM" id="SSF52540">
    <property type="entry name" value="P-loop containing nucleoside triphosphate hydrolases"/>
    <property type="match status" value="1"/>
</dbReference>
<dbReference type="CDD" id="cd01129">
    <property type="entry name" value="PulE-GspE-like"/>
    <property type="match status" value="1"/>
</dbReference>
<comment type="caution">
    <text evidence="5">The sequence shown here is derived from an EMBL/GenBank/DDBJ whole genome shotgun (WGS) entry which is preliminary data.</text>
</comment>
<feature type="domain" description="Bacterial type II secretion system protein E" evidence="4">
    <location>
        <begin position="369"/>
        <end position="383"/>
    </location>
</feature>
<sequence length="554" mass="62546">MIQQTLVEQLQAEFSVSSGDLDKAIQYQDKYGGRLEQILVNMGSLPEDQLPQLYAQSFQLPTFDIRQWEEWTAPELDPGLLDFFVEQDWIPLQVRDDNWTFAVKYPLNLAVNEWLESNEVDLTLFIASEQDISHFKSLLNENDSDGLSFDELSGDEEERLRELASEAPTVNLLNSLISRALRRGASDMHLEPFQGAYRVRFRIDGVLHDIETLPPRMQLPIVTRLKILSGMDIAEKRRPQDGKIEMKIANKELDIRVSSMPLAKGESVVMRFLLKESVRYDMEVLGLAPDVRQWINEDLQKTSGVILLTGPTGSGKTTSLYTFLNQLNDDEVKIVTLEDPVEYQLPGVNQVQVNRDIGYDFASGLRSIVRQDPDIIMLGEIRDQETARIAMQSALTGHLVFSTVHTNDAASAYTRLLDLGVEEFLLNAALVSIVAQRLARKVCPHCSEPHPEAEHLVARNKIHAIAERFGIEKLDIRQAKGCEQCGHTGYSGRVAVTEYLRCDDDIVTLPKDSEFLTKARRLNQELGRRNLLQDGLYKAAQGITTIEEVLRVAG</sequence>
<dbReference type="SUPFAM" id="SSF160246">
    <property type="entry name" value="EspE N-terminal domain-like"/>
    <property type="match status" value="1"/>
</dbReference>
<name>A0A4V3CQ14_9GAMM</name>
<keyword evidence="2" id="KW-0547">Nucleotide-binding</keyword>
<dbReference type="AlphaFoldDB" id="A0A4V3CQ14"/>
<dbReference type="GO" id="GO:0016887">
    <property type="term" value="F:ATP hydrolysis activity"/>
    <property type="evidence" value="ECO:0007669"/>
    <property type="project" value="TreeGrafter"/>
</dbReference>
<protein>
    <submittedName>
        <fullName evidence="5">General secretion pathway protein E</fullName>
    </submittedName>
</protein>
<organism evidence="5 6">
    <name type="scientific">Idiomarina aquatica</name>
    <dbReference type="NCBI Taxonomy" id="1327752"/>
    <lineage>
        <taxon>Bacteria</taxon>
        <taxon>Pseudomonadati</taxon>
        <taxon>Pseudomonadota</taxon>
        <taxon>Gammaproteobacteria</taxon>
        <taxon>Alteromonadales</taxon>
        <taxon>Idiomarinaceae</taxon>
        <taxon>Idiomarina</taxon>
    </lineage>
</organism>
<dbReference type="Proteomes" id="UP000295531">
    <property type="component" value="Unassembled WGS sequence"/>
</dbReference>
<dbReference type="Gene3D" id="3.30.450.90">
    <property type="match status" value="1"/>
</dbReference>
<dbReference type="Pfam" id="PF05157">
    <property type="entry name" value="MshEN"/>
    <property type="match status" value="1"/>
</dbReference>
<proteinExistence type="inferred from homology"/>
<dbReference type="Gene3D" id="3.40.50.300">
    <property type="entry name" value="P-loop containing nucleotide triphosphate hydrolases"/>
    <property type="match status" value="1"/>
</dbReference>
<gene>
    <name evidence="5" type="ORF">DEU29_102130</name>
</gene>
<evidence type="ECO:0000259" key="4">
    <source>
        <dbReference type="PROSITE" id="PS00662"/>
    </source>
</evidence>
<reference evidence="5 6" key="1">
    <citation type="submission" date="2019-03" db="EMBL/GenBank/DDBJ databases">
        <title>Freshwater and sediment microbial communities from various areas in North America, analyzing microbe dynamics in response to fracking.</title>
        <authorList>
            <person name="Lamendella R."/>
        </authorList>
    </citation>
    <scope>NUCLEOTIDE SEQUENCE [LARGE SCALE GENOMIC DNA]</scope>
    <source>
        <strain evidence="5 6">18_TX</strain>
    </source>
</reference>